<comment type="caution">
    <text evidence="2">The sequence shown here is derived from an EMBL/GenBank/DDBJ whole genome shotgun (WGS) entry which is preliminary data.</text>
</comment>
<dbReference type="PANTHER" id="PTHR12526">
    <property type="entry name" value="GLYCOSYLTRANSFERASE"/>
    <property type="match status" value="1"/>
</dbReference>
<gene>
    <name evidence="2" type="ORF">F2P47_06285</name>
</gene>
<accession>A0A6N6VK40</accession>
<sequence>MAMIVMMICHYDDSNPSGGLEKQARMLAQSLRAAGEDIVVLGSTRKFSRTGWSDDEGVPVRLFWTYTTPQISGRYLPAALLWAAQLLFWVFRNRARIDLIHVHQLRIHAFVAALARKFWGIPNILKSATGGSGADIRVIGTRKYFGAAGRRFVIAHGDRFVATTRSIEEDLTRWGVPAEKIAVIPNGLRIGPAEAGDAPEARAHRFLFLGRLDADKNVAALAAAAADMPPEAKFQLDFYGAGNLEAEVEAISRRDPAGRVRLHGWHSDPDDILGRYGYLLLPSNAEGLSNAMLEAMVRGVVPVTTRVSGCVDHITPNENGLFLEGTDRASLHAGLSIITSLPTQEWSRLSSATSDYATRHFDILAVRDRYLALYAELAAQPIRLRPV</sequence>
<dbReference type="Gene3D" id="3.40.50.2000">
    <property type="entry name" value="Glycogen Phosphorylase B"/>
    <property type="match status" value="2"/>
</dbReference>
<dbReference type="EMBL" id="WESC01000005">
    <property type="protein sequence ID" value="KAB7740655.1"/>
    <property type="molecule type" value="Genomic_DNA"/>
</dbReference>
<dbReference type="PANTHER" id="PTHR12526:SF638">
    <property type="entry name" value="SPORE COAT PROTEIN SA"/>
    <property type="match status" value="1"/>
</dbReference>
<keyword evidence="2" id="KW-0808">Transferase</keyword>
<reference evidence="2 3" key="1">
    <citation type="submission" date="2019-09" db="EMBL/GenBank/DDBJ databases">
        <title>Parvibaculum sedimenti sp. nov., isolated from sediment.</title>
        <authorList>
            <person name="Wang Y."/>
        </authorList>
    </citation>
    <scope>NUCLEOTIDE SEQUENCE [LARGE SCALE GENOMIC DNA]</scope>
    <source>
        <strain evidence="2 3">HXT-9</strain>
    </source>
</reference>
<evidence type="ECO:0000313" key="3">
    <source>
        <dbReference type="Proteomes" id="UP000468901"/>
    </source>
</evidence>
<dbReference type="GO" id="GO:0016757">
    <property type="term" value="F:glycosyltransferase activity"/>
    <property type="evidence" value="ECO:0007669"/>
    <property type="project" value="UniProtKB-ARBA"/>
</dbReference>
<proteinExistence type="predicted"/>
<evidence type="ECO:0000259" key="1">
    <source>
        <dbReference type="Pfam" id="PF13579"/>
    </source>
</evidence>
<protein>
    <submittedName>
        <fullName evidence="2">Glycosyltransferase</fullName>
    </submittedName>
</protein>
<dbReference type="Pfam" id="PF13579">
    <property type="entry name" value="Glyco_trans_4_4"/>
    <property type="match status" value="1"/>
</dbReference>
<feature type="domain" description="Glycosyltransferase subfamily 4-like N-terminal" evidence="1">
    <location>
        <begin position="18"/>
        <end position="187"/>
    </location>
</feature>
<evidence type="ECO:0000313" key="2">
    <source>
        <dbReference type="EMBL" id="KAB7740655.1"/>
    </source>
</evidence>
<dbReference type="InterPro" id="IPR028098">
    <property type="entry name" value="Glyco_trans_4-like_N"/>
</dbReference>
<name>A0A6N6VK40_9HYPH</name>
<dbReference type="AlphaFoldDB" id="A0A6N6VK40"/>
<dbReference type="Proteomes" id="UP000468901">
    <property type="component" value="Unassembled WGS sequence"/>
</dbReference>
<organism evidence="2 3">
    <name type="scientific">Parvibaculum sedimenti</name>
    <dbReference type="NCBI Taxonomy" id="2608632"/>
    <lineage>
        <taxon>Bacteria</taxon>
        <taxon>Pseudomonadati</taxon>
        <taxon>Pseudomonadota</taxon>
        <taxon>Alphaproteobacteria</taxon>
        <taxon>Hyphomicrobiales</taxon>
        <taxon>Parvibaculaceae</taxon>
        <taxon>Parvibaculum</taxon>
    </lineage>
</organism>
<dbReference type="SUPFAM" id="SSF53756">
    <property type="entry name" value="UDP-Glycosyltransferase/glycogen phosphorylase"/>
    <property type="match status" value="1"/>
</dbReference>
<keyword evidence="3" id="KW-1185">Reference proteome</keyword>
<dbReference type="Pfam" id="PF13692">
    <property type="entry name" value="Glyco_trans_1_4"/>
    <property type="match status" value="1"/>
</dbReference>